<accession>A0ABP7WYA1</accession>
<reference evidence="3" key="1">
    <citation type="journal article" date="2019" name="Int. J. Syst. Evol. Microbiol.">
        <title>The Global Catalogue of Microorganisms (GCM) 10K type strain sequencing project: providing services to taxonomists for standard genome sequencing and annotation.</title>
        <authorList>
            <consortium name="The Broad Institute Genomics Platform"/>
            <consortium name="The Broad Institute Genome Sequencing Center for Infectious Disease"/>
            <person name="Wu L."/>
            <person name="Ma J."/>
        </authorList>
    </citation>
    <scope>NUCLEOTIDE SEQUENCE [LARGE SCALE GENOMIC DNA]</scope>
    <source>
        <strain evidence="3">JCM 17085</strain>
    </source>
</reference>
<keyword evidence="1" id="KW-0472">Membrane</keyword>
<evidence type="ECO:0000313" key="3">
    <source>
        <dbReference type="Proteomes" id="UP001500841"/>
    </source>
</evidence>
<proteinExistence type="predicted"/>
<sequence length="132" mass="14797">MVKARLIYLSILIVTVIAGLLSRELSSSVVPLFVGDILWGLAVFLLLKFIFIRKPLGFIVIISLIYTWVTEFSQLYSAPWIDNVRQTLFGKLMLGETFLLADIVSYTIGIGLGVLVELSLRKLVTTMYPKEA</sequence>
<keyword evidence="1" id="KW-0812">Transmembrane</keyword>
<dbReference type="InterPro" id="IPR021257">
    <property type="entry name" value="DUF2809"/>
</dbReference>
<dbReference type="RefSeq" id="WP_345105041.1">
    <property type="nucleotide sequence ID" value="NZ_BAABCV010000009.1"/>
</dbReference>
<protein>
    <submittedName>
        <fullName evidence="2">DUF2809 domain-containing protein</fullName>
    </submittedName>
</protein>
<organism evidence="2 3">
    <name type="scientific">Mucilaginibacter panaciglaebae</name>
    <dbReference type="NCBI Taxonomy" id="502331"/>
    <lineage>
        <taxon>Bacteria</taxon>
        <taxon>Pseudomonadati</taxon>
        <taxon>Bacteroidota</taxon>
        <taxon>Sphingobacteriia</taxon>
        <taxon>Sphingobacteriales</taxon>
        <taxon>Sphingobacteriaceae</taxon>
        <taxon>Mucilaginibacter</taxon>
    </lineage>
</organism>
<comment type="caution">
    <text evidence="2">The sequence shown here is derived from an EMBL/GenBank/DDBJ whole genome shotgun (WGS) entry which is preliminary data.</text>
</comment>
<keyword evidence="1" id="KW-1133">Transmembrane helix</keyword>
<evidence type="ECO:0000313" key="2">
    <source>
        <dbReference type="EMBL" id="GAA4099911.1"/>
    </source>
</evidence>
<name>A0ABP7WYA1_9SPHI</name>
<dbReference type="Pfam" id="PF10990">
    <property type="entry name" value="DUF2809"/>
    <property type="match status" value="1"/>
</dbReference>
<gene>
    <name evidence="2" type="ORF">GCM10022392_25390</name>
</gene>
<feature type="transmembrane region" description="Helical" evidence="1">
    <location>
        <begin position="98"/>
        <end position="120"/>
    </location>
</feature>
<feature type="transmembrane region" description="Helical" evidence="1">
    <location>
        <begin position="32"/>
        <end position="51"/>
    </location>
</feature>
<dbReference type="EMBL" id="BAABCV010000009">
    <property type="protein sequence ID" value="GAA4099911.1"/>
    <property type="molecule type" value="Genomic_DNA"/>
</dbReference>
<feature type="transmembrane region" description="Helical" evidence="1">
    <location>
        <begin position="58"/>
        <end position="78"/>
    </location>
</feature>
<evidence type="ECO:0000256" key="1">
    <source>
        <dbReference type="SAM" id="Phobius"/>
    </source>
</evidence>
<keyword evidence="3" id="KW-1185">Reference proteome</keyword>
<dbReference type="Proteomes" id="UP001500841">
    <property type="component" value="Unassembled WGS sequence"/>
</dbReference>